<feature type="transmembrane region" description="Helical" evidence="7">
    <location>
        <begin position="142"/>
        <end position="162"/>
    </location>
</feature>
<gene>
    <name evidence="8" type="ordered locus">Hprae_1266</name>
</gene>
<feature type="transmembrane region" description="Helical" evidence="7">
    <location>
        <begin position="77"/>
        <end position="100"/>
    </location>
</feature>
<dbReference type="Proteomes" id="UP000006866">
    <property type="component" value="Chromosome"/>
</dbReference>
<evidence type="ECO:0000256" key="7">
    <source>
        <dbReference type="SAM" id="Phobius"/>
    </source>
</evidence>
<evidence type="ECO:0000256" key="3">
    <source>
        <dbReference type="ARBA" id="ARBA00022475"/>
    </source>
</evidence>
<dbReference type="RefSeq" id="WP_014553430.1">
    <property type="nucleotide sequence ID" value="NC_017455.1"/>
</dbReference>
<keyword evidence="5 7" id="KW-1133">Transmembrane helix</keyword>
<evidence type="ECO:0000256" key="4">
    <source>
        <dbReference type="ARBA" id="ARBA00022692"/>
    </source>
</evidence>
<dbReference type="EMBL" id="CP002175">
    <property type="protein sequence ID" value="ADO77403.1"/>
    <property type="molecule type" value="Genomic_DNA"/>
</dbReference>
<keyword evidence="4 7" id="KW-0812">Transmembrane</keyword>
<evidence type="ECO:0000256" key="1">
    <source>
        <dbReference type="ARBA" id="ARBA00004651"/>
    </source>
</evidence>
<sequence>MKTNLKDYWLFIIFSILIIIGFSLDLNIAYGVFDNFYSFFLTMIKFVPAVFILIGLFDVWVDKKLIEKHLGENSGFLAYFWVIVFASTTVGGLYVAFPVASALYKKGASPRIIFSYIGTAAICRIPMTLFEASYVGVSFTAIRWFVSIPLVIISSIFMEKIIPKKDLANISKLAN</sequence>
<keyword evidence="6 7" id="KW-0472">Membrane</keyword>
<reference evidence="9" key="1">
    <citation type="submission" date="2010-10" db="EMBL/GenBank/DDBJ databases">
        <title>The complete genome of Halanaerobium praevalens DSM 2228.</title>
        <authorList>
            <consortium name="US DOE Joint Genome Institute (JGI-PGF)"/>
            <person name="Lucas S."/>
            <person name="Copeland A."/>
            <person name="Lapidus A."/>
            <person name="Glavina del Rio T."/>
            <person name="Dalin E."/>
            <person name="Tice H."/>
            <person name="Bruce D."/>
            <person name="Goodwin L."/>
            <person name="Pitluck S."/>
            <person name="Kyrpides N."/>
            <person name="Mavromatis K."/>
            <person name="Ivanova N."/>
            <person name="Ovchinnikova G."/>
            <person name="Chertkov O."/>
            <person name="Detter J.C."/>
            <person name="Han C."/>
            <person name="Larimer F."/>
            <person name="Land M."/>
            <person name="Hauser L."/>
            <person name="Markowitz V."/>
            <person name="Cheng J.-F."/>
            <person name="Hugenholtz P."/>
            <person name="Woyke T."/>
            <person name="Wu D."/>
            <person name="Tindall B."/>
            <person name="Pomrenke H.G."/>
            <person name="Brambilla E."/>
            <person name="Klenk H.-P."/>
            <person name="Eisen J.A."/>
        </authorList>
    </citation>
    <scope>NUCLEOTIDE SEQUENCE [LARGE SCALE GENOMIC DNA]</scope>
    <source>
        <strain evidence="9">ATCC 33744 / DSM 2228 / GSL</strain>
    </source>
</reference>
<comment type="subcellular location">
    <subcellularLocation>
        <location evidence="1">Cell membrane</location>
        <topology evidence="1">Multi-pass membrane protein</topology>
    </subcellularLocation>
</comment>
<organism evidence="8 9">
    <name type="scientific">Halanaerobium praevalens (strain ATCC 33744 / DSM 2228 / GSL)</name>
    <dbReference type="NCBI Taxonomy" id="572479"/>
    <lineage>
        <taxon>Bacteria</taxon>
        <taxon>Bacillati</taxon>
        <taxon>Bacillota</taxon>
        <taxon>Clostridia</taxon>
        <taxon>Halanaerobiales</taxon>
        <taxon>Halanaerobiaceae</taxon>
        <taxon>Halanaerobium</taxon>
    </lineage>
</organism>
<reference evidence="8 9" key="2">
    <citation type="journal article" date="2011" name="Stand. Genomic Sci.">
        <title>Complete genome sequence of the extremely halophilic Halanaerobium praevalens type strain (GSL).</title>
        <authorList>
            <person name="Ivanova N."/>
            <person name="Sikorski J."/>
            <person name="Chertkov O."/>
            <person name="Nolan M."/>
            <person name="Lucas S."/>
            <person name="Hammon N."/>
            <person name="Deshpande S."/>
            <person name="Cheng J.F."/>
            <person name="Tapia R."/>
            <person name="Han C."/>
            <person name="Goodwin L."/>
            <person name="Pitluck S."/>
            <person name="Huntemann M."/>
            <person name="Liolios K."/>
            <person name="Pagani I."/>
            <person name="Mavromatis K."/>
            <person name="Ovchinikova G."/>
            <person name="Pati A."/>
            <person name="Chen A."/>
            <person name="Palaniappan K."/>
            <person name="Land M."/>
            <person name="Hauser L."/>
            <person name="Brambilla E.M."/>
            <person name="Kannan K.P."/>
            <person name="Rohde M."/>
            <person name="Tindall B.J."/>
            <person name="Goker M."/>
            <person name="Detter J.C."/>
            <person name="Woyke T."/>
            <person name="Bristow J."/>
            <person name="Eisen J.A."/>
            <person name="Markowitz V."/>
            <person name="Hugenholtz P."/>
            <person name="Kyrpides N.C."/>
            <person name="Klenk H.P."/>
            <person name="Lapidus A."/>
        </authorList>
    </citation>
    <scope>NUCLEOTIDE SEQUENCE [LARGE SCALE GENOMIC DNA]</scope>
    <source>
        <strain evidence="9">ATCC 33744 / DSM 2228 / GSL</strain>
    </source>
</reference>
<evidence type="ECO:0000256" key="2">
    <source>
        <dbReference type="ARBA" id="ARBA00006386"/>
    </source>
</evidence>
<dbReference type="STRING" id="572479.Hprae_1266"/>
<dbReference type="GO" id="GO:0005886">
    <property type="term" value="C:plasma membrane"/>
    <property type="evidence" value="ECO:0007669"/>
    <property type="project" value="UniProtKB-SubCell"/>
</dbReference>
<protein>
    <recommendedName>
        <fullName evidence="10">Permease</fullName>
    </recommendedName>
</protein>
<feature type="transmembrane region" description="Helical" evidence="7">
    <location>
        <begin position="112"/>
        <end position="130"/>
    </location>
</feature>
<keyword evidence="3" id="KW-1003">Cell membrane</keyword>
<comment type="similarity">
    <text evidence="2">Belongs to the UPF0718 family.</text>
</comment>
<name>E3DMJ5_HALPG</name>
<dbReference type="PATRIC" id="fig|572479.3.peg.1280"/>
<dbReference type="Pfam" id="PF03773">
    <property type="entry name" value="ArsP_1"/>
    <property type="match status" value="1"/>
</dbReference>
<accession>E3DMJ5</accession>
<evidence type="ECO:0000313" key="8">
    <source>
        <dbReference type="EMBL" id="ADO77403.1"/>
    </source>
</evidence>
<dbReference type="AlphaFoldDB" id="E3DMJ5"/>
<evidence type="ECO:0000256" key="5">
    <source>
        <dbReference type="ARBA" id="ARBA00022989"/>
    </source>
</evidence>
<dbReference type="InterPro" id="IPR005524">
    <property type="entry name" value="DUF318"/>
</dbReference>
<proteinExistence type="inferred from homology"/>
<evidence type="ECO:0008006" key="10">
    <source>
        <dbReference type="Google" id="ProtNLM"/>
    </source>
</evidence>
<dbReference type="HOGENOM" id="CLU_101297_0_1_9"/>
<dbReference type="eggNOG" id="COG0701">
    <property type="taxonomic scope" value="Bacteria"/>
</dbReference>
<dbReference type="OrthoDB" id="9798408at2"/>
<dbReference type="KEGG" id="hpk:Hprae_1266"/>
<feature type="transmembrane region" description="Helical" evidence="7">
    <location>
        <begin position="36"/>
        <end position="57"/>
    </location>
</feature>
<feature type="transmembrane region" description="Helical" evidence="7">
    <location>
        <begin position="6"/>
        <end position="24"/>
    </location>
</feature>
<evidence type="ECO:0000256" key="6">
    <source>
        <dbReference type="ARBA" id="ARBA00023136"/>
    </source>
</evidence>
<evidence type="ECO:0000313" key="9">
    <source>
        <dbReference type="Proteomes" id="UP000006866"/>
    </source>
</evidence>
<keyword evidence="9" id="KW-1185">Reference proteome</keyword>